<proteinExistence type="predicted"/>
<accession>A0ACC0XUH8</accession>
<dbReference type="EMBL" id="CM047745">
    <property type="protein sequence ID" value="KAJ0025176.1"/>
    <property type="molecule type" value="Genomic_DNA"/>
</dbReference>
<organism evidence="1 2">
    <name type="scientific">Pistacia integerrima</name>
    <dbReference type="NCBI Taxonomy" id="434235"/>
    <lineage>
        <taxon>Eukaryota</taxon>
        <taxon>Viridiplantae</taxon>
        <taxon>Streptophyta</taxon>
        <taxon>Embryophyta</taxon>
        <taxon>Tracheophyta</taxon>
        <taxon>Spermatophyta</taxon>
        <taxon>Magnoliopsida</taxon>
        <taxon>eudicotyledons</taxon>
        <taxon>Gunneridae</taxon>
        <taxon>Pentapetalae</taxon>
        <taxon>rosids</taxon>
        <taxon>malvids</taxon>
        <taxon>Sapindales</taxon>
        <taxon>Anacardiaceae</taxon>
        <taxon>Pistacia</taxon>
    </lineage>
</organism>
<gene>
    <name evidence="1" type="ORF">Pint_08251</name>
</gene>
<name>A0ACC0XUH8_9ROSI</name>
<comment type="caution">
    <text evidence="1">The sequence shown here is derived from an EMBL/GenBank/DDBJ whole genome shotgun (WGS) entry which is preliminary data.</text>
</comment>
<evidence type="ECO:0000313" key="2">
    <source>
        <dbReference type="Proteomes" id="UP001163603"/>
    </source>
</evidence>
<dbReference type="Proteomes" id="UP001163603">
    <property type="component" value="Chromosome 10"/>
</dbReference>
<keyword evidence="2" id="KW-1185">Reference proteome</keyword>
<protein>
    <submittedName>
        <fullName evidence="1">Uncharacterized protein</fullName>
    </submittedName>
</protein>
<reference evidence="2" key="1">
    <citation type="journal article" date="2023" name="G3 (Bethesda)">
        <title>Genome assembly and association tests identify interacting loci associated with vigor, precocity, and sex in interspecific pistachio rootstocks.</title>
        <authorList>
            <person name="Palmer W."/>
            <person name="Jacygrad E."/>
            <person name="Sagayaradj S."/>
            <person name="Cavanaugh K."/>
            <person name="Han R."/>
            <person name="Bertier L."/>
            <person name="Beede B."/>
            <person name="Kafkas S."/>
            <person name="Golino D."/>
            <person name="Preece J."/>
            <person name="Michelmore R."/>
        </authorList>
    </citation>
    <scope>NUCLEOTIDE SEQUENCE [LARGE SCALE GENOMIC DNA]</scope>
</reference>
<evidence type="ECO:0000313" key="1">
    <source>
        <dbReference type="EMBL" id="KAJ0025176.1"/>
    </source>
</evidence>
<sequence length="209" mass="22648">MKMRLQWNKLMLVTAAVLVLLPCGFGQGGVGVNYGLNGDNLPSPGEVVGLYQRCKIPYMRIFDPNHDVLEALRGTEIILSLGTRNEDIENLAASQEAATAWVGANVQPYANDVKIGWITVGNEVVPGPSAAHIGQAMTNVHNALASVGLSNIFVTTVVSMAAIISLISTLSRSFLKRCSGFHEQHCAIFCKCWFRKPYGQCVSLLRLCV</sequence>